<dbReference type="Proteomes" id="UP000199478">
    <property type="component" value="Unassembled WGS sequence"/>
</dbReference>
<sequence>MTLGEVNCYIHVVFKEVSYVHLPSEGRGQRFESSRVRHLIPL</sequence>
<organism evidence="1 2">
    <name type="scientific">Yoonia tamlensis</name>
    <dbReference type="NCBI Taxonomy" id="390270"/>
    <lineage>
        <taxon>Bacteria</taxon>
        <taxon>Pseudomonadati</taxon>
        <taxon>Pseudomonadota</taxon>
        <taxon>Alphaproteobacteria</taxon>
        <taxon>Rhodobacterales</taxon>
        <taxon>Paracoccaceae</taxon>
        <taxon>Yoonia</taxon>
    </lineage>
</organism>
<dbReference type="EMBL" id="FOYP01000001">
    <property type="protein sequence ID" value="SFR40334.1"/>
    <property type="molecule type" value="Genomic_DNA"/>
</dbReference>
<proteinExistence type="predicted"/>
<keyword evidence="2" id="KW-1185">Reference proteome</keyword>
<evidence type="ECO:0000313" key="1">
    <source>
        <dbReference type="EMBL" id="SFR40334.1"/>
    </source>
</evidence>
<gene>
    <name evidence="1" type="ORF">SAMN04488005_1482</name>
</gene>
<reference evidence="2" key="1">
    <citation type="submission" date="2016-10" db="EMBL/GenBank/DDBJ databases">
        <authorList>
            <person name="Varghese N."/>
            <person name="Submissions S."/>
        </authorList>
    </citation>
    <scope>NUCLEOTIDE SEQUENCE [LARGE SCALE GENOMIC DNA]</scope>
    <source>
        <strain evidence="2">DSM 26879</strain>
    </source>
</reference>
<evidence type="ECO:0000313" key="2">
    <source>
        <dbReference type="Proteomes" id="UP000199478"/>
    </source>
</evidence>
<name>A0A1I6GDN7_9RHOB</name>
<protein>
    <submittedName>
        <fullName evidence="1">Uncharacterized protein</fullName>
    </submittedName>
</protein>
<accession>A0A1I6GDN7</accession>
<dbReference type="AlphaFoldDB" id="A0A1I6GDN7"/>